<dbReference type="EMBL" id="UGYB01000004">
    <property type="protein sequence ID" value="SUI46748.1"/>
    <property type="molecule type" value="Genomic_DNA"/>
</dbReference>
<evidence type="ECO:0000313" key="2">
    <source>
        <dbReference type="Proteomes" id="UP000254220"/>
    </source>
</evidence>
<reference evidence="1 2" key="1">
    <citation type="submission" date="2018-06" db="EMBL/GenBank/DDBJ databases">
        <authorList>
            <consortium name="Pathogen Informatics"/>
            <person name="Doyle S."/>
        </authorList>
    </citation>
    <scope>NUCLEOTIDE SEQUENCE [LARGE SCALE GENOMIC DNA]</scope>
    <source>
        <strain evidence="1 2">NCTC12420</strain>
    </source>
</reference>
<evidence type="ECO:0000313" key="1">
    <source>
        <dbReference type="EMBL" id="SUI46748.1"/>
    </source>
</evidence>
<gene>
    <name evidence="1" type="ORF">NCTC12420_05029</name>
</gene>
<dbReference type="AlphaFoldDB" id="A0A379YLA9"/>
<name>A0A379YLA9_SALER</name>
<accession>A0A379YLA9</accession>
<protein>
    <submittedName>
        <fullName evidence="1">Glyoxalase-like domain</fullName>
    </submittedName>
</protein>
<dbReference type="InterPro" id="IPR029068">
    <property type="entry name" value="Glyas_Bleomycin-R_OHBP_Dase"/>
</dbReference>
<proteinExistence type="predicted"/>
<sequence length="183" mass="20700">MYLLPFGQRAALCHERMLKMKARSSTTQQYNNPEIISFNIWLLIDLPGGTLMSQMKILNILTRLCIPVNVFDETVQFYQDLLGQSARLNFDYPEYDLKLAQTGALLLIGGTAESLAPFRSTQATFLVSCIHEWEAYLPSAGAVILKPVKEVPTGWNMLVRHPDGMQVEYVEHRTKNPADNVLL</sequence>
<dbReference type="Gene3D" id="3.10.180.10">
    <property type="entry name" value="2,3-Dihydroxybiphenyl 1,2-Dioxygenase, domain 1"/>
    <property type="match status" value="1"/>
</dbReference>
<dbReference type="Proteomes" id="UP000254220">
    <property type="component" value="Unassembled WGS sequence"/>
</dbReference>
<organism evidence="1 2">
    <name type="scientific">Salmonella enterica subsp. indica</name>
    <dbReference type="NCBI Taxonomy" id="59207"/>
    <lineage>
        <taxon>Bacteria</taxon>
        <taxon>Pseudomonadati</taxon>
        <taxon>Pseudomonadota</taxon>
        <taxon>Gammaproteobacteria</taxon>
        <taxon>Enterobacterales</taxon>
        <taxon>Enterobacteriaceae</taxon>
        <taxon>Salmonella</taxon>
    </lineage>
</organism>
<dbReference type="SUPFAM" id="SSF54593">
    <property type="entry name" value="Glyoxalase/Bleomycin resistance protein/Dihydroxybiphenyl dioxygenase"/>
    <property type="match status" value="1"/>
</dbReference>